<accession>A0A7I4YHE8</accession>
<comment type="subcellular location">
    <subcellularLocation>
        <location evidence="1">Endoplasmic reticulum</location>
    </subcellularLocation>
</comment>
<evidence type="ECO:0000256" key="9">
    <source>
        <dbReference type="ARBA" id="ARBA00026112"/>
    </source>
</evidence>
<dbReference type="InterPro" id="IPR045022">
    <property type="entry name" value="KDSR-like"/>
</dbReference>
<dbReference type="GO" id="GO:0047560">
    <property type="term" value="F:3-dehydrosphinganine reductase activity"/>
    <property type="evidence" value="ECO:0007669"/>
    <property type="project" value="UniProtKB-EC"/>
</dbReference>
<evidence type="ECO:0000256" key="4">
    <source>
        <dbReference type="ARBA" id="ARBA00022824"/>
    </source>
</evidence>
<organism evidence="12 13">
    <name type="scientific">Haemonchus contortus</name>
    <name type="common">Barber pole worm</name>
    <dbReference type="NCBI Taxonomy" id="6289"/>
    <lineage>
        <taxon>Eukaryota</taxon>
        <taxon>Metazoa</taxon>
        <taxon>Ecdysozoa</taxon>
        <taxon>Nematoda</taxon>
        <taxon>Chromadorea</taxon>
        <taxon>Rhabditida</taxon>
        <taxon>Rhabditina</taxon>
        <taxon>Rhabditomorpha</taxon>
        <taxon>Strongyloidea</taxon>
        <taxon>Trichostrongylidae</taxon>
        <taxon>Haemonchus</taxon>
    </lineage>
</organism>
<feature type="transmembrane region" description="Helical" evidence="11">
    <location>
        <begin position="6"/>
        <end position="28"/>
    </location>
</feature>
<evidence type="ECO:0000256" key="1">
    <source>
        <dbReference type="ARBA" id="ARBA00004240"/>
    </source>
</evidence>
<dbReference type="Gene3D" id="3.40.50.720">
    <property type="entry name" value="NAD(P)-binding Rossmann-like Domain"/>
    <property type="match status" value="1"/>
</dbReference>
<keyword evidence="6" id="KW-0746">Sphingolipid metabolism</keyword>
<comment type="similarity">
    <text evidence="10">Belongs to the short-chain dehydrogenases/reductases (SDR) family.</text>
</comment>
<dbReference type="PANTHER" id="PTHR43550:SF3">
    <property type="entry name" value="3-KETODIHYDROSPHINGOSINE REDUCTASE"/>
    <property type="match status" value="1"/>
</dbReference>
<dbReference type="WBParaSite" id="HCON_00099350-00001">
    <property type="protein sequence ID" value="HCON_00099350-00001"/>
    <property type="gene ID" value="HCON_00099350"/>
</dbReference>
<dbReference type="OMA" id="PRQWGFF"/>
<dbReference type="GO" id="GO:0005789">
    <property type="term" value="C:endoplasmic reticulum membrane"/>
    <property type="evidence" value="ECO:0007669"/>
    <property type="project" value="TreeGrafter"/>
</dbReference>
<keyword evidence="5" id="KW-0521">NADP</keyword>
<keyword evidence="8" id="KW-0443">Lipid metabolism</keyword>
<comment type="pathway">
    <text evidence="2">Lipid metabolism; sphingolipid metabolism.</text>
</comment>
<reference evidence="13" key="1">
    <citation type="submission" date="2020-12" db="UniProtKB">
        <authorList>
            <consortium name="WormBaseParasite"/>
        </authorList>
    </citation>
    <scope>IDENTIFICATION</scope>
    <source>
        <strain evidence="13">MHco3</strain>
    </source>
</reference>
<protein>
    <recommendedName>
        <fullName evidence="9">3-dehydrosphinganine reductase</fullName>
        <ecNumber evidence="9">1.1.1.102</ecNumber>
    </recommendedName>
</protein>
<evidence type="ECO:0000256" key="7">
    <source>
        <dbReference type="ARBA" id="ARBA00023002"/>
    </source>
</evidence>
<proteinExistence type="inferred from homology"/>
<evidence type="ECO:0000256" key="5">
    <source>
        <dbReference type="ARBA" id="ARBA00022857"/>
    </source>
</evidence>
<dbReference type="PANTHER" id="PTHR43550">
    <property type="entry name" value="3-KETODIHYDROSPHINGOSINE REDUCTASE"/>
    <property type="match status" value="1"/>
</dbReference>
<evidence type="ECO:0000256" key="3">
    <source>
        <dbReference type="ARBA" id="ARBA00004991"/>
    </source>
</evidence>
<evidence type="ECO:0000256" key="2">
    <source>
        <dbReference type="ARBA" id="ARBA00004760"/>
    </source>
</evidence>
<dbReference type="SUPFAM" id="SSF51735">
    <property type="entry name" value="NAD(P)-binding Rossmann-fold domains"/>
    <property type="match status" value="1"/>
</dbReference>
<dbReference type="EC" id="1.1.1.102" evidence="9"/>
<sequence length="359" mass="39236">MIPPWLAIIIVIGVIIGLIAFLVLYFSLPSRKSFDLTKKHAVVTGGSKGIGKQLALSLLSRGCNVSIIARKEVDLRAACKELQTVADQRGQNQKVRWYSLDLTKGYREVEYVFRLAEKELGPVDALINNAGNSVQGAFEDLPIEDFEKQVKVNYLSAIYATRCVIKGMKSRRSGHISFVSSAAGQCAIYGYTAYAPTKFALRGFADALQMELSPYNVNVSVLYPPNTDTEGYKAELASMPEEVQLISETAGLFSPKEVADAHVVSIEAGYYSTPIGLDGWMLNILTAGASPERSMIDALTQIMLGGILRGVMLVYLGYFTGIVKKCYRRRLIANELHAMEHRSAGSQTGTSVLSSKKSV</sequence>
<evidence type="ECO:0000256" key="8">
    <source>
        <dbReference type="ARBA" id="ARBA00023098"/>
    </source>
</evidence>
<dbReference type="InterPro" id="IPR002347">
    <property type="entry name" value="SDR_fam"/>
</dbReference>
<dbReference type="AlphaFoldDB" id="A0A7I4YHE8"/>
<evidence type="ECO:0000256" key="6">
    <source>
        <dbReference type="ARBA" id="ARBA00022919"/>
    </source>
</evidence>
<evidence type="ECO:0000313" key="13">
    <source>
        <dbReference type="WBParaSite" id="HCON_00099350-00001"/>
    </source>
</evidence>
<keyword evidence="11" id="KW-1133">Transmembrane helix</keyword>
<dbReference type="GO" id="GO:0006666">
    <property type="term" value="P:3-keto-sphinganine metabolic process"/>
    <property type="evidence" value="ECO:0007669"/>
    <property type="project" value="InterPro"/>
</dbReference>
<dbReference type="GO" id="GO:0030148">
    <property type="term" value="P:sphingolipid biosynthetic process"/>
    <property type="evidence" value="ECO:0007669"/>
    <property type="project" value="InterPro"/>
</dbReference>
<dbReference type="InterPro" id="IPR036291">
    <property type="entry name" value="NAD(P)-bd_dom_sf"/>
</dbReference>
<dbReference type="Proteomes" id="UP000025227">
    <property type="component" value="Unplaced"/>
</dbReference>
<dbReference type="FunFam" id="3.40.50.720:FF:000468">
    <property type="entry name" value="Short-chain dehydrogenase, putative"/>
    <property type="match status" value="1"/>
</dbReference>
<evidence type="ECO:0000256" key="11">
    <source>
        <dbReference type="SAM" id="Phobius"/>
    </source>
</evidence>
<dbReference type="Pfam" id="PF00106">
    <property type="entry name" value="adh_short"/>
    <property type="match status" value="1"/>
</dbReference>
<dbReference type="PRINTS" id="PR00081">
    <property type="entry name" value="GDHRDH"/>
</dbReference>
<keyword evidence="12" id="KW-1185">Reference proteome</keyword>
<evidence type="ECO:0000256" key="10">
    <source>
        <dbReference type="RuleBase" id="RU000363"/>
    </source>
</evidence>
<dbReference type="CDD" id="cd08939">
    <property type="entry name" value="KDSR-like_SDR_c"/>
    <property type="match status" value="1"/>
</dbReference>
<feature type="transmembrane region" description="Helical" evidence="11">
    <location>
        <begin position="302"/>
        <end position="323"/>
    </location>
</feature>
<evidence type="ECO:0000313" key="12">
    <source>
        <dbReference type="Proteomes" id="UP000025227"/>
    </source>
</evidence>
<keyword evidence="11" id="KW-0812">Transmembrane</keyword>
<keyword evidence="4" id="KW-0256">Endoplasmic reticulum</keyword>
<comment type="pathway">
    <text evidence="3">Sphingolipid metabolism.</text>
</comment>
<feature type="transmembrane region" description="Helical" evidence="11">
    <location>
        <begin position="176"/>
        <end position="194"/>
    </location>
</feature>
<name>A0A7I4YHE8_HAECO</name>
<dbReference type="OrthoDB" id="37659at2759"/>
<keyword evidence="11" id="KW-0472">Membrane</keyword>
<dbReference type="PRINTS" id="PR00080">
    <property type="entry name" value="SDRFAMILY"/>
</dbReference>
<keyword evidence="7" id="KW-0560">Oxidoreductase</keyword>